<keyword evidence="2" id="KW-1185">Reference proteome</keyword>
<dbReference type="RefSeq" id="WP_004927320.1">
    <property type="nucleotide sequence ID" value="NZ_CBDRCB010000008.1"/>
</dbReference>
<dbReference type="InterPro" id="IPR006764">
    <property type="entry name" value="SAM_dep_MeTrfase_SAV2177_type"/>
</dbReference>
<dbReference type="Gene3D" id="3.40.50.150">
    <property type="entry name" value="Vaccinia Virus protein VP39"/>
    <property type="match status" value="1"/>
</dbReference>
<keyword evidence="1" id="KW-0489">Methyltransferase</keyword>
<dbReference type="Proteomes" id="UP000282170">
    <property type="component" value="Chromosome"/>
</dbReference>
<sequence>MDQRNSGMDAPIRIDTSKPHPARMYDWFLGGKDNYPVDEELGRQLVAFAPPIPVMARMNRAFMHRATRWVAGQGVRQFLDVGTGIPTEPNLHQVAQGLAADARVVYCDNDPIVLVHAEALLRGTPEGVVDYVQADARDTAAIVDRARRTLDFERPVALSLIALLHFIGDEDGAYELVDRLKEALAPGSHLIMSHLTPDFHPEEASKKVTDLYRAGGLTMDMRSRERFARFFDGLEIVGPGIVAAEEWHPELGEPVPGQDGVHSGAYVAVARKA</sequence>
<name>A0A494V3L4_9ACTN</name>
<accession>A0A494V3L4</accession>
<dbReference type="GO" id="GO:0008168">
    <property type="term" value="F:methyltransferase activity"/>
    <property type="evidence" value="ECO:0007669"/>
    <property type="project" value="UniProtKB-KW"/>
</dbReference>
<dbReference type="KEGG" id="sfug:CNQ36_21000"/>
<organism evidence="1 2">
    <name type="scientific">Streptomyces fungicidicus</name>
    <dbReference type="NCBI Taxonomy" id="68203"/>
    <lineage>
        <taxon>Bacteria</taxon>
        <taxon>Bacillati</taxon>
        <taxon>Actinomycetota</taxon>
        <taxon>Actinomycetes</taxon>
        <taxon>Kitasatosporales</taxon>
        <taxon>Streptomycetaceae</taxon>
        <taxon>Streptomyces</taxon>
    </lineage>
</organism>
<dbReference type="GO" id="GO:0032259">
    <property type="term" value="P:methylation"/>
    <property type="evidence" value="ECO:0007669"/>
    <property type="project" value="UniProtKB-KW"/>
</dbReference>
<protein>
    <submittedName>
        <fullName evidence="1">SAM-dependent methyltransferase</fullName>
    </submittedName>
</protein>
<dbReference type="Pfam" id="PF04672">
    <property type="entry name" value="Methyltransf_19"/>
    <property type="match status" value="1"/>
</dbReference>
<dbReference type="CDD" id="cd02440">
    <property type="entry name" value="AdoMet_MTases"/>
    <property type="match status" value="1"/>
</dbReference>
<evidence type="ECO:0000313" key="2">
    <source>
        <dbReference type="Proteomes" id="UP000282170"/>
    </source>
</evidence>
<reference evidence="1 2" key="1">
    <citation type="submission" date="2017-09" db="EMBL/GenBank/DDBJ databases">
        <authorList>
            <person name="Zhang H."/>
            <person name="Hu S."/>
            <person name="Xu J."/>
            <person name="He Z."/>
        </authorList>
    </citation>
    <scope>NUCLEOTIDE SEQUENCE [LARGE SCALE GENOMIC DNA]</scope>
    <source>
        <strain evidence="1 2">TXX3120</strain>
    </source>
</reference>
<proteinExistence type="predicted"/>
<dbReference type="SUPFAM" id="SSF53335">
    <property type="entry name" value="S-adenosyl-L-methionine-dependent methyltransferases"/>
    <property type="match status" value="1"/>
</dbReference>
<evidence type="ECO:0000313" key="1">
    <source>
        <dbReference type="EMBL" id="AYL37661.1"/>
    </source>
</evidence>
<dbReference type="InterPro" id="IPR029063">
    <property type="entry name" value="SAM-dependent_MTases_sf"/>
</dbReference>
<gene>
    <name evidence="1" type="ORF">CNQ36_21000</name>
</gene>
<dbReference type="PIRSF" id="PIRSF017393">
    <property type="entry name" value="MTase_SAV2177"/>
    <property type="match status" value="1"/>
</dbReference>
<dbReference type="AlphaFoldDB" id="A0A494V3L4"/>
<keyword evidence="1" id="KW-0808">Transferase</keyword>
<dbReference type="EMBL" id="CP023407">
    <property type="protein sequence ID" value="AYL37661.1"/>
    <property type="molecule type" value="Genomic_DNA"/>
</dbReference>